<dbReference type="Gene3D" id="1.20.58.1480">
    <property type="match status" value="1"/>
</dbReference>
<dbReference type="GO" id="GO:0043565">
    <property type="term" value="F:sequence-specific DNA binding"/>
    <property type="evidence" value="ECO:0007669"/>
    <property type="project" value="UniProtKB-UniRule"/>
</dbReference>
<dbReference type="PROSITE" id="PS51786">
    <property type="entry name" value="LON_PROTEOLYTIC"/>
    <property type="match status" value="1"/>
</dbReference>
<evidence type="ECO:0000256" key="2">
    <source>
        <dbReference type="ARBA" id="ARBA00022490"/>
    </source>
</evidence>
<evidence type="ECO:0000259" key="16">
    <source>
        <dbReference type="PROSITE" id="PS51786"/>
    </source>
</evidence>
<evidence type="ECO:0000259" key="17">
    <source>
        <dbReference type="PROSITE" id="PS51787"/>
    </source>
</evidence>
<dbReference type="CDD" id="cd19500">
    <property type="entry name" value="RecA-like_Lon"/>
    <property type="match status" value="1"/>
</dbReference>
<dbReference type="Pfam" id="PF22667">
    <property type="entry name" value="Lon_lid"/>
    <property type="match status" value="1"/>
</dbReference>
<comment type="function">
    <text evidence="10">ATP-dependent serine protease that mediates the selective degradation of mutant and abnormal proteins as well as certain short-lived regulatory proteins. Required for cellular homeostasis and for survival from DNA damage and developmental changes induced by stress. Degrades polypeptides processively to yield small peptide fragments that are 5 to 10 amino acids long. Binds to DNA in a double-stranded, site-specific manner.</text>
</comment>
<dbReference type="InterPro" id="IPR027543">
    <property type="entry name" value="Lon_bac"/>
</dbReference>
<evidence type="ECO:0000256" key="10">
    <source>
        <dbReference type="HAMAP-Rule" id="MF_01973"/>
    </source>
</evidence>
<dbReference type="InterPro" id="IPR027065">
    <property type="entry name" value="Lon_Prtase"/>
</dbReference>
<dbReference type="Gene3D" id="2.30.130.40">
    <property type="entry name" value="LON domain-like"/>
    <property type="match status" value="1"/>
</dbReference>
<keyword evidence="8 10" id="KW-0346">Stress response</keyword>
<keyword evidence="6 10" id="KW-0720">Serine protease</keyword>
<comment type="subunit">
    <text evidence="10 11">Homohexamer. Organized in a ring with a central cavity.</text>
</comment>
<dbReference type="GO" id="GO:0034605">
    <property type="term" value="P:cellular response to heat"/>
    <property type="evidence" value="ECO:0007669"/>
    <property type="project" value="UniProtKB-UniRule"/>
</dbReference>
<evidence type="ECO:0000256" key="1">
    <source>
        <dbReference type="ARBA" id="ARBA00004496"/>
    </source>
</evidence>
<dbReference type="SMART" id="SM00382">
    <property type="entry name" value="AAA"/>
    <property type="match status" value="1"/>
</dbReference>
<dbReference type="Proteomes" id="UP000033869">
    <property type="component" value="Unassembled WGS sequence"/>
</dbReference>
<evidence type="ECO:0000256" key="9">
    <source>
        <dbReference type="ARBA" id="ARBA00050665"/>
    </source>
</evidence>
<evidence type="ECO:0000256" key="14">
    <source>
        <dbReference type="PROSITE-ProRule" id="PRU01122"/>
    </source>
</evidence>
<dbReference type="GO" id="GO:0005737">
    <property type="term" value="C:cytoplasm"/>
    <property type="evidence" value="ECO:0007669"/>
    <property type="project" value="UniProtKB-SubCell"/>
</dbReference>
<sequence length="778" mass="87527">MAETFFQRLVKKEEKKLPIIPVKDMVLFAHVITPIFFERENSKIAVNTAMKSNHQVIILTQRDKNILDPEPKDLYEVGTLANIAQVRQLPEGFLVVVADGISTVRVKRINPGDHFLKGTFEELKETYNPSRQNDALFRSVIDQFKQVIQLGKTVALEGLVSLFDLSDPIRTTNVITFALDITTKDKQKLLEMTDIASRLELLSTYLAKEIAVLQTSQRIQHRTSEEIGKMQREVYLREQLRSIEKELGISEENGGLAEVKKKIEDARMPDYAFKTALAEYDRLKKMPAFSPEVSWIRTYLDWLTDLPWSNKSSDRIDLKQAEAILNEDHYGLEKVKQMVLEYLAVIKLVGKIRGPILLFVGPPGTGKTSIGQSIARAMNRKFTRMSLGGIRDEAEIKGFRRTYVGAQPGRIIQGIKSAGTKNPVFMLDEIDKVGVDFRGDPSAALLEALDPAQNNNFQDHYIEIPFDLSDTMFITTANILDTIPPPLRDRMEMIPFSGYTVKEKLEIAKRYLIPKLENTHGFKKNDIAFPDSVIKKIINAYTKEAGVRNLEREIASIFRKVARKIAENSKKPPFELNEKNLEKHLGAPRFHTDIKERKDETGVTPALAWSETGGVVLFVEAQPVEGKGHLILTGKLGDVMKESAEAALTYARAHAKEYGYEPSFYEKADIHIHVPEGAIPKDGPSAGIAIATAIISALSKRAVKKEVGMTGEITLRGRVLPIGGVKEKVLAGETMGLKTIILPKENMRDIDEVPEEVKQKLNFIFVDEMREVLKEALR</sequence>
<dbReference type="InterPro" id="IPR054594">
    <property type="entry name" value="Lon_lid"/>
</dbReference>
<dbReference type="InterPro" id="IPR046336">
    <property type="entry name" value="Lon_prtase_N_sf"/>
</dbReference>
<dbReference type="InterPro" id="IPR003959">
    <property type="entry name" value="ATPase_AAA_core"/>
</dbReference>
<dbReference type="InterPro" id="IPR027417">
    <property type="entry name" value="P-loop_NTPase"/>
</dbReference>
<comment type="catalytic activity">
    <reaction evidence="9 10 11 14">
        <text>Hydrolysis of proteins in presence of ATP.</text>
        <dbReference type="EC" id="3.4.21.53"/>
    </reaction>
</comment>
<feature type="active site" evidence="10 12">
    <location>
        <position position="728"/>
    </location>
</feature>
<evidence type="ECO:0000256" key="3">
    <source>
        <dbReference type="ARBA" id="ARBA00022670"/>
    </source>
</evidence>
<dbReference type="Pfam" id="PF02190">
    <property type="entry name" value="LON_substr_bdg"/>
    <property type="match status" value="1"/>
</dbReference>
<dbReference type="Pfam" id="PF05362">
    <property type="entry name" value="Lon_C"/>
    <property type="match status" value="1"/>
</dbReference>
<dbReference type="InterPro" id="IPR003593">
    <property type="entry name" value="AAA+_ATPase"/>
</dbReference>
<dbReference type="GO" id="GO:0006515">
    <property type="term" value="P:protein quality control for misfolded or incompletely synthesized proteins"/>
    <property type="evidence" value="ECO:0007669"/>
    <property type="project" value="UniProtKB-UniRule"/>
</dbReference>
<dbReference type="SUPFAM" id="SSF88697">
    <property type="entry name" value="PUA domain-like"/>
    <property type="match status" value="1"/>
</dbReference>
<dbReference type="FunFam" id="3.40.50.300:FF:000021">
    <property type="entry name" value="Lon protease homolog"/>
    <property type="match status" value="1"/>
</dbReference>
<keyword evidence="3 10" id="KW-0645">Protease</keyword>
<dbReference type="GO" id="GO:0004176">
    <property type="term" value="F:ATP-dependent peptidase activity"/>
    <property type="evidence" value="ECO:0007669"/>
    <property type="project" value="UniProtKB-UniRule"/>
</dbReference>
<dbReference type="InterPro" id="IPR008269">
    <property type="entry name" value="Lon_proteolytic"/>
</dbReference>
<evidence type="ECO:0000256" key="8">
    <source>
        <dbReference type="ARBA" id="ARBA00023016"/>
    </source>
</evidence>
<dbReference type="InterPro" id="IPR004815">
    <property type="entry name" value="Lon_bac/euk-typ"/>
</dbReference>
<keyword evidence="4 10" id="KW-0547">Nucleotide-binding</keyword>
<evidence type="ECO:0000256" key="4">
    <source>
        <dbReference type="ARBA" id="ARBA00022741"/>
    </source>
</evidence>
<comment type="caution">
    <text evidence="18">The sequence shown here is derived from an EMBL/GenBank/DDBJ whole genome shotgun (WGS) entry which is preliminary data.</text>
</comment>
<dbReference type="GO" id="GO:0004252">
    <property type="term" value="F:serine-type endopeptidase activity"/>
    <property type="evidence" value="ECO:0007669"/>
    <property type="project" value="UniProtKB-UniRule"/>
</dbReference>
<evidence type="ECO:0000256" key="12">
    <source>
        <dbReference type="PIRSR" id="PIRSR001174-1"/>
    </source>
</evidence>
<feature type="active site" evidence="10 12">
    <location>
        <position position="685"/>
    </location>
</feature>
<dbReference type="PROSITE" id="PS01046">
    <property type="entry name" value="LON_SER"/>
    <property type="match status" value="1"/>
</dbReference>
<evidence type="ECO:0000256" key="11">
    <source>
        <dbReference type="PIRNR" id="PIRNR001174"/>
    </source>
</evidence>
<proteinExistence type="evidence at transcript level"/>
<dbReference type="Gene3D" id="1.10.8.60">
    <property type="match status" value="1"/>
</dbReference>
<dbReference type="InterPro" id="IPR020568">
    <property type="entry name" value="Ribosomal_Su5_D2-typ_SF"/>
</dbReference>
<gene>
    <name evidence="10" type="primary">lon</name>
    <name evidence="18" type="ORF">UU65_C0001G0236</name>
</gene>
<dbReference type="PROSITE" id="PS51787">
    <property type="entry name" value="LON_N"/>
    <property type="match status" value="1"/>
</dbReference>
<evidence type="ECO:0000313" key="18">
    <source>
        <dbReference type="EMBL" id="KKS09831.1"/>
    </source>
</evidence>
<dbReference type="InterPro" id="IPR015947">
    <property type="entry name" value="PUA-like_sf"/>
</dbReference>
<evidence type="ECO:0000256" key="5">
    <source>
        <dbReference type="ARBA" id="ARBA00022801"/>
    </source>
</evidence>
<evidence type="ECO:0000256" key="6">
    <source>
        <dbReference type="ARBA" id="ARBA00022825"/>
    </source>
</evidence>
<dbReference type="HAMAP" id="MF_01973">
    <property type="entry name" value="lon_bact"/>
    <property type="match status" value="1"/>
</dbReference>
<comment type="similarity">
    <text evidence="10 11 14 15">Belongs to the peptidase S16 family.</text>
</comment>
<dbReference type="InterPro" id="IPR014721">
    <property type="entry name" value="Ribsml_uS5_D2-typ_fold_subgr"/>
</dbReference>
<dbReference type="NCBIfam" id="TIGR00763">
    <property type="entry name" value="lon"/>
    <property type="match status" value="1"/>
</dbReference>
<evidence type="ECO:0000256" key="15">
    <source>
        <dbReference type="RuleBase" id="RU000591"/>
    </source>
</evidence>
<dbReference type="FunFam" id="1.20.5.5270:FF:000002">
    <property type="entry name" value="Lon protease homolog"/>
    <property type="match status" value="1"/>
</dbReference>
<evidence type="ECO:0000313" key="19">
    <source>
        <dbReference type="Proteomes" id="UP000033869"/>
    </source>
</evidence>
<keyword evidence="7 10" id="KW-0067">ATP-binding</keyword>
<dbReference type="InterPro" id="IPR008268">
    <property type="entry name" value="Peptidase_S16_AS"/>
</dbReference>
<feature type="binding site" evidence="10 13">
    <location>
        <begin position="361"/>
        <end position="368"/>
    </location>
    <ligand>
        <name>ATP</name>
        <dbReference type="ChEBI" id="CHEBI:30616"/>
    </ligand>
</feature>
<dbReference type="GO" id="GO:0016887">
    <property type="term" value="F:ATP hydrolysis activity"/>
    <property type="evidence" value="ECO:0007669"/>
    <property type="project" value="UniProtKB-UniRule"/>
</dbReference>
<comment type="subcellular location">
    <subcellularLocation>
        <location evidence="1 10 11">Cytoplasm</location>
    </subcellularLocation>
</comment>
<dbReference type="Gene3D" id="3.40.50.300">
    <property type="entry name" value="P-loop containing nucleotide triphosphate hydrolases"/>
    <property type="match status" value="1"/>
</dbReference>
<protein>
    <recommendedName>
        <fullName evidence="10 11">Lon protease</fullName>
        <ecNumber evidence="10 11">3.4.21.53</ecNumber>
    </recommendedName>
    <alternativeName>
        <fullName evidence="10">ATP-dependent protease La</fullName>
    </alternativeName>
</protein>
<accession>A0A0G0YJW4</accession>
<dbReference type="EC" id="3.4.21.53" evidence="10 11"/>
<reference evidence="18 19" key="1">
    <citation type="journal article" date="2015" name="Nature">
        <title>rRNA introns, odd ribosomes, and small enigmatic genomes across a large radiation of phyla.</title>
        <authorList>
            <person name="Brown C.T."/>
            <person name="Hug L.A."/>
            <person name="Thomas B.C."/>
            <person name="Sharon I."/>
            <person name="Castelle C.J."/>
            <person name="Singh A."/>
            <person name="Wilkins M.J."/>
            <person name="Williams K.H."/>
            <person name="Banfield J.F."/>
        </authorList>
    </citation>
    <scope>NUCLEOTIDE SEQUENCE [LARGE SCALE GENOMIC DNA]</scope>
</reference>
<feature type="domain" description="Lon N-terminal" evidence="17">
    <location>
        <begin position="17"/>
        <end position="210"/>
    </location>
</feature>
<dbReference type="PANTHER" id="PTHR10046">
    <property type="entry name" value="ATP DEPENDENT LON PROTEASE FAMILY MEMBER"/>
    <property type="match status" value="1"/>
</dbReference>
<dbReference type="SMART" id="SM00464">
    <property type="entry name" value="LON"/>
    <property type="match status" value="1"/>
</dbReference>
<dbReference type="Gene3D" id="1.20.5.5270">
    <property type="match status" value="1"/>
</dbReference>
<dbReference type="SUPFAM" id="SSF54211">
    <property type="entry name" value="Ribosomal protein S5 domain 2-like"/>
    <property type="match status" value="1"/>
</dbReference>
<keyword evidence="5 10" id="KW-0378">Hydrolase</keyword>
<dbReference type="EMBL" id="LCBL01000001">
    <property type="protein sequence ID" value="KKS09831.1"/>
    <property type="molecule type" value="Genomic_DNA"/>
</dbReference>
<dbReference type="Pfam" id="PF00004">
    <property type="entry name" value="AAA"/>
    <property type="match status" value="1"/>
</dbReference>
<dbReference type="SUPFAM" id="SSF52540">
    <property type="entry name" value="P-loop containing nucleoside triphosphate hydrolases"/>
    <property type="match status" value="1"/>
</dbReference>
<feature type="domain" description="Lon proteolytic" evidence="16">
    <location>
        <begin position="598"/>
        <end position="778"/>
    </location>
</feature>
<dbReference type="PATRIC" id="fig|1618344.3.peg.247"/>
<keyword evidence="2 10" id="KW-0963">Cytoplasm</keyword>
<evidence type="ECO:0000256" key="7">
    <source>
        <dbReference type="ARBA" id="ARBA00022840"/>
    </source>
</evidence>
<dbReference type="PIRSF" id="PIRSF001174">
    <property type="entry name" value="Lon_proteas"/>
    <property type="match status" value="1"/>
</dbReference>
<comment type="induction">
    <text evidence="10">By heat shock.</text>
</comment>
<dbReference type="AlphaFoldDB" id="A0A0G0YJW4"/>
<dbReference type="InterPro" id="IPR003111">
    <property type="entry name" value="Lon_prtase_N"/>
</dbReference>
<evidence type="ECO:0000256" key="13">
    <source>
        <dbReference type="PIRSR" id="PIRSR001174-2"/>
    </source>
</evidence>
<dbReference type="PRINTS" id="PR00830">
    <property type="entry name" value="ENDOLAPTASE"/>
</dbReference>
<name>A0A0G0YJW4_UNCC2</name>
<organism evidence="18 19">
    <name type="scientific">candidate division CPR2 bacterium GW2011_GWC1_41_48</name>
    <dbReference type="NCBI Taxonomy" id="1618344"/>
    <lineage>
        <taxon>Bacteria</taxon>
        <taxon>Bacteria division CPR2</taxon>
    </lineage>
</organism>
<dbReference type="Gene3D" id="3.30.230.10">
    <property type="match status" value="1"/>
</dbReference>
<dbReference type="GO" id="GO:0005524">
    <property type="term" value="F:ATP binding"/>
    <property type="evidence" value="ECO:0007669"/>
    <property type="project" value="UniProtKB-UniRule"/>
</dbReference>